<name>A0ABV3L4I4_9RHOB</name>
<feature type="transmembrane region" description="Helical" evidence="6">
    <location>
        <begin position="78"/>
        <end position="98"/>
    </location>
</feature>
<dbReference type="PANTHER" id="PTHR32322">
    <property type="entry name" value="INNER MEMBRANE TRANSPORTER"/>
    <property type="match status" value="1"/>
</dbReference>
<protein>
    <submittedName>
        <fullName evidence="8">DMT family transporter</fullName>
    </submittedName>
</protein>
<evidence type="ECO:0000313" key="9">
    <source>
        <dbReference type="Proteomes" id="UP001553161"/>
    </source>
</evidence>
<organism evidence="8 9">
    <name type="scientific">Meridianimarinicoccus marinus</name>
    <dbReference type="NCBI Taxonomy" id="3231483"/>
    <lineage>
        <taxon>Bacteria</taxon>
        <taxon>Pseudomonadati</taxon>
        <taxon>Pseudomonadota</taxon>
        <taxon>Alphaproteobacteria</taxon>
        <taxon>Rhodobacterales</taxon>
        <taxon>Paracoccaceae</taxon>
        <taxon>Meridianimarinicoccus</taxon>
    </lineage>
</organism>
<dbReference type="SUPFAM" id="SSF103481">
    <property type="entry name" value="Multidrug resistance efflux transporter EmrE"/>
    <property type="match status" value="2"/>
</dbReference>
<keyword evidence="3 6" id="KW-0812">Transmembrane</keyword>
<feature type="transmembrane region" description="Helical" evidence="6">
    <location>
        <begin position="193"/>
        <end position="212"/>
    </location>
</feature>
<dbReference type="PANTHER" id="PTHR32322:SF2">
    <property type="entry name" value="EAMA DOMAIN-CONTAINING PROTEIN"/>
    <property type="match status" value="1"/>
</dbReference>
<dbReference type="Pfam" id="PF00892">
    <property type="entry name" value="EamA"/>
    <property type="match status" value="2"/>
</dbReference>
<evidence type="ECO:0000256" key="6">
    <source>
        <dbReference type="SAM" id="Phobius"/>
    </source>
</evidence>
<evidence type="ECO:0000259" key="7">
    <source>
        <dbReference type="Pfam" id="PF00892"/>
    </source>
</evidence>
<proteinExistence type="inferred from homology"/>
<comment type="similarity">
    <text evidence="2">Belongs to the EamA transporter family.</text>
</comment>
<feature type="transmembrane region" description="Helical" evidence="6">
    <location>
        <begin position="12"/>
        <end position="35"/>
    </location>
</feature>
<sequence length="298" mass="31020">MSSSALSDPRPIHWAGTISLGIIWGTAFMGMSVALEDMSPLWLAAGRLVIGAVTLLAIEAGLAAAGKYRPPTPLPWRFVLAIALLGAALPMALLTWGLQTVPSSFAGVSMAAVALFVLPLAHVFVPGETMTRWRTLGVLAGFLGVVLLIGPRSLLAGGGEAMGGRIACIGATLCYACASILTRRCPPIDPIRLARLMTGIAAIVLVILALIFEGWPTLPAGLPLLALLWVGVLPTGVANLIRVLIVRSVGPGFMSLTAYQVPVWSVIFGALLLGEPISLNLILAMALILAGIALTRVR</sequence>
<feature type="domain" description="EamA" evidence="7">
    <location>
        <begin position="18"/>
        <end position="149"/>
    </location>
</feature>
<keyword evidence="4 6" id="KW-1133">Transmembrane helix</keyword>
<evidence type="ECO:0000256" key="3">
    <source>
        <dbReference type="ARBA" id="ARBA00022692"/>
    </source>
</evidence>
<comment type="subcellular location">
    <subcellularLocation>
        <location evidence="1">Membrane</location>
        <topology evidence="1">Multi-pass membrane protein</topology>
    </subcellularLocation>
</comment>
<reference evidence="8 9" key="1">
    <citation type="submission" date="2024-07" db="EMBL/GenBank/DDBJ databases">
        <authorList>
            <person name="Kang M."/>
        </authorList>
    </citation>
    <scope>NUCLEOTIDE SEQUENCE [LARGE SCALE GENOMIC DNA]</scope>
    <source>
        <strain evidence="8 9">DFM31</strain>
    </source>
</reference>
<evidence type="ECO:0000313" key="8">
    <source>
        <dbReference type="EMBL" id="MEV8466436.1"/>
    </source>
</evidence>
<dbReference type="InterPro" id="IPR000620">
    <property type="entry name" value="EamA_dom"/>
</dbReference>
<gene>
    <name evidence="8" type="ORF">AB0T83_06525</name>
</gene>
<feature type="transmembrane region" description="Helical" evidence="6">
    <location>
        <begin position="224"/>
        <end position="245"/>
    </location>
</feature>
<feature type="transmembrane region" description="Helical" evidence="6">
    <location>
        <begin position="41"/>
        <end position="66"/>
    </location>
</feature>
<feature type="transmembrane region" description="Helical" evidence="6">
    <location>
        <begin position="161"/>
        <end position="181"/>
    </location>
</feature>
<feature type="transmembrane region" description="Helical" evidence="6">
    <location>
        <begin position="136"/>
        <end position="155"/>
    </location>
</feature>
<keyword evidence="5 6" id="KW-0472">Membrane</keyword>
<keyword evidence="9" id="KW-1185">Reference proteome</keyword>
<feature type="domain" description="EamA" evidence="7">
    <location>
        <begin position="164"/>
        <end position="295"/>
    </location>
</feature>
<feature type="transmembrane region" description="Helical" evidence="6">
    <location>
        <begin position="279"/>
        <end position="297"/>
    </location>
</feature>
<dbReference type="EMBL" id="JBFBVU010000005">
    <property type="protein sequence ID" value="MEV8466436.1"/>
    <property type="molecule type" value="Genomic_DNA"/>
</dbReference>
<evidence type="ECO:0000256" key="5">
    <source>
        <dbReference type="ARBA" id="ARBA00023136"/>
    </source>
</evidence>
<feature type="transmembrane region" description="Helical" evidence="6">
    <location>
        <begin position="104"/>
        <end position="124"/>
    </location>
</feature>
<feature type="transmembrane region" description="Helical" evidence="6">
    <location>
        <begin position="252"/>
        <end position="273"/>
    </location>
</feature>
<dbReference type="Proteomes" id="UP001553161">
    <property type="component" value="Unassembled WGS sequence"/>
</dbReference>
<dbReference type="InterPro" id="IPR050638">
    <property type="entry name" value="AA-Vitamin_Transporters"/>
</dbReference>
<evidence type="ECO:0000256" key="2">
    <source>
        <dbReference type="ARBA" id="ARBA00007362"/>
    </source>
</evidence>
<accession>A0ABV3L4I4</accession>
<comment type="caution">
    <text evidence="8">The sequence shown here is derived from an EMBL/GenBank/DDBJ whole genome shotgun (WGS) entry which is preliminary data.</text>
</comment>
<dbReference type="RefSeq" id="WP_366192232.1">
    <property type="nucleotide sequence ID" value="NZ_JBFBVU010000005.1"/>
</dbReference>
<dbReference type="InterPro" id="IPR037185">
    <property type="entry name" value="EmrE-like"/>
</dbReference>
<evidence type="ECO:0000256" key="4">
    <source>
        <dbReference type="ARBA" id="ARBA00022989"/>
    </source>
</evidence>
<evidence type="ECO:0000256" key="1">
    <source>
        <dbReference type="ARBA" id="ARBA00004141"/>
    </source>
</evidence>